<feature type="domain" description="Alcohol dehydrogenase iron-type/glycerol dehydrogenase GldA" evidence="4">
    <location>
        <begin position="31"/>
        <end position="171"/>
    </location>
</feature>
<dbReference type="PANTHER" id="PTHR11496:SF102">
    <property type="entry name" value="ALCOHOL DEHYDROGENASE 4"/>
    <property type="match status" value="1"/>
</dbReference>
<dbReference type="Proteomes" id="UP000001409">
    <property type="component" value="Chromosome"/>
</dbReference>
<evidence type="ECO:0000259" key="5">
    <source>
        <dbReference type="Pfam" id="PF25137"/>
    </source>
</evidence>
<name>Q8FT00_COREF</name>
<dbReference type="GO" id="GO:0046872">
    <property type="term" value="F:metal ion binding"/>
    <property type="evidence" value="ECO:0007669"/>
    <property type="project" value="InterPro"/>
</dbReference>
<evidence type="ECO:0000256" key="3">
    <source>
        <dbReference type="ARBA" id="ARBA00023027"/>
    </source>
</evidence>
<reference evidence="6 7" key="1">
    <citation type="journal article" date="2003" name="Genome Res.">
        <title>Comparative complete genome sequence analysis of the amino acid replacements responsible for the thermostability of Corynebacterium efficiens.</title>
        <authorList>
            <person name="Nishio Y."/>
            <person name="Nakamura Y."/>
            <person name="Kawarabayasi Y."/>
            <person name="Usuda Y."/>
            <person name="Kimura E."/>
            <person name="Sugimoto S."/>
            <person name="Matsui K."/>
            <person name="Yamagishi A."/>
            <person name="Kikuchi H."/>
            <person name="Ikeo K."/>
            <person name="Gojobori T."/>
        </authorList>
    </citation>
    <scope>NUCLEOTIDE SEQUENCE [LARGE SCALE GENOMIC DNA]</scope>
    <source>
        <strain evidence="7">DSM 44549 / YS-314 / AJ 12310 / JCM 11189 / NBRC 100395</strain>
    </source>
</reference>
<keyword evidence="2" id="KW-0560">Oxidoreductase</keyword>
<dbReference type="HOGENOM" id="CLU_007207_0_1_11"/>
<dbReference type="STRING" id="196164.gene:10743342"/>
<proteinExistence type="inferred from homology"/>
<dbReference type="Pfam" id="PF25137">
    <property type="entry name" value="ADH_Fe_C"/>
    <property type="match status" value="1"/>
</dbReference>
<dbReference type="PANTHER" id="PTHR11496">
    <property type="entry name" value="ALCOHOL DEHYDROGENASE"/>
    <property type="match status" value="1"/>
</dbReference>
<dbReference type="Gene3D" id="3.40.50.1970">
    <property type="match status" value="1"/>
</dbReference>
<protein>
    <submittedName>
        <fullName evidence="6">Putative maleylacetate reductase</fullName>
    </submittedName>
</protein>
<feature type="domain" description="Fe-containing alcohol dehydrogenase-like C-terminal" evidence="5">
    <location>
        <begin position="183"/>
        <end position="375"/>
    </location>
</feature>
<dbReference type="InterPro" id="IPR001670">
    <property type="entry name" value="ADH_Fe/GldA"/>
</dbReference>
<accession>Q8FT00</accession>
<evidence type="ECO:0000313" key="6">
    <source>
        <dbReference type="EMBL" id="BAC19702.1"/>
    </source>
</evidence>
<evidence type="ECO:0000256" key="2">
    <source>
        <dbReference type="ARBA" id="ARBA00023002"/>
    </source>
</evidence>
<dbReference type="CDD" id="cd08177">
    <property type="entry name" value="MAR"/>
    <property type="match status" value="1"/>
</dbReference>
<organism evidence="6 7">
    <name type="scientific">Corynebacterium efficiens (strain DSM 44549 / YS-314 / AJ 12310 / JCM 11189 / NBRC 100395)</name>
    <dbReference type="NCBI Taxonomy" id="196164"/>
    <lineage>
        <taxon>Bacteria</taxon>
        <taxon>Bacillati</taxon>
        <taxon>Actinomycetota</taxon>
        <taxon>Actinomycetes</taxon>
        <taxon>Mycobacteriales</taxon>
        <taxon>Corynebacteriaceae</taxon>
        <taxon>Corynebacterium</taxon>
    </lineage>
</organism>
<evidence type="ECO:0000259" key="4">
    <source>
        <dbReference type="Pfam" id="PF00465"/>
    </source>
</evidence>
<dbReference type="AlphaFoldDB" id="Q8FT00"/>
<comment type="similarity">
    <text evidence="1">Belongs to the iron-containing alcohol dehydrogenase family.</text>
</comment>
<evidence type="ECO:0000313" key="7">
    <source>
        <dbReference type="Proteomes" id="UP000001409"/>
    </source>
</evidence>
<evidence type="ECO:0000256" key="1">
    <source>
        <dbReference type="ARBA" id="ARBA00007358"/>
    </source>
</evidence>
<dbReference type="eggNOG" id="COG1454">
    <property type="taxonomic scope" value="Bacteria"/>
</dbReference>
<dbReference type="KEGG" id="cef:CE2892"/>
<dbReference type="InterPro" id="IPR034786">
    <property type="entry name" value="MAR"/>
</dbReference>
<sequence>MPTDDRGRTPQRTQRERKMTPLTFNHRLLTQEVRFGTGLAAVNVGQAVTSLGANRPMLITSAREESQARRITDGTGVAAVFTDVVMHVPREVAERARRVAADADVDALIAIGGGSTIGLAKAVALTSGLPIIAVPTTYAGSEATAVWGMTENRTKTTGTDTAVLPRVVVYDSDLLSTLPTGMTVASGLNALAHCVDSLWAPKADPINRAHALEGARLLRDGLVGLSAAHGAADEVGAAQEVASRELTLAGCYLAALSFSSAGAGLHHKICHVLGGTFNLPHAETHAIVLPHVLRFNAAAGDAAHVGRLAEVFGVEDAVDGLEELYERINAPRHLGEIGFTKDNIPEATEHIVAAAPKDNPVPVTEDAMTRLLMQAL</sequence>
<dbReference type="InterPro" id="IPR056798">
    <property type="entry name" value="ADH_Fe_C"/>
</dbReference>
<keyword evidence="3" id="KW-0520">NAD</keyword>
<dbReference type="Pfam" id="PF00465">
    <property type="entry name" value="Fe-ADH"/>
    <property type="match status" value="1"/>
</dbReference>
<keyword evidence="7" id="KW-1185">Reference proteome</keyword>
<dbReference type="GO" id="GO:0004022">
    <property type="term" value="F:alcohol dehydrogenase (NAD+) activity"/>
    <property type="evidence" value="ECO:0007669"/>
    <property type="project" value="TreeGrafter"/>
</dbReference>
<dbReference type="SUPFAM" id="SSF56796">
    <property type="entry name" value="Dehydroquinate synthase-like"/>
    <property type="match status" value="1"/>
</dbReference>
<dbReference type="InterPro" id="IPR039697">
    <property type="entry name" value="Alcohol_dehydrogenase_Fe"/>
</dbReference>
<dbReference type="GO" id="GO:0018506">
    <property type="term" value="F:maleylacetate reductase activity"/>
    <property type="evidence" value="ECO:0007669"/>
    <property type="project" value="InterPro"/>
</dbReference>
<dbReference type="EMBL" id="BA000035">
    <property type="protein sequence ID" value="BAC19702.1"/>
    <property type="molecule type" value="Genomic_DNA"/>
</dbReference>
<dbReference type="Gene3D" id="1.20.1090.10">
    <property type="entry name" value="Dehydroquinate synthase-like - alpha domain"/>
    <property type="match status" value="1"/>
</dbReference>